<dbReference type="GO" id="GO:0015293">
    <property type="term" value="F:symporter activity"/>
    <property type="evidence" value="ECO:0007669"/>
    <property type="project" value="UniProtKB-KW"/>
</dbReference>
<dbReference type="PANTHER" id="PTHR11662:SF247">
    <property type="entry name" value="MAJOR FACILITATOR SUPERFAMILY (MFS) PROFILE DOMAIN-CONTAINING PROTEIN-RELATED"/>
    <property type="match status" value="1"/>
</dbReference>
<organism evidence="9 10">
    <name type="scientific">Acanthoscelides obtectus</name>
    <name type="common">Bean weevil</name>
    <name type="synonym">Bruchus obtectus</name>
    <dbReference type="NCBI Taxonomy" id="200917"/>
    <lineage>
        <taxon>Eukaryota</taxon>
        <taxon>Metazoa</taxon>
        <taxon>Ecdysozoa</taxon>
        <taxon>Arthropoda</taxon>
        <taxon>Hexapoda</taxon>
        <taxon>Insecta</taxon>
        <taxon>Pterygota</taxon>
        <taxon>Neoptera</taxon>
        <taxon>Endopterygota</taxon>
        <taxon>Coleoptera</taxon>
        <taxon>Polyphaga</taxon>
        <taxon>Cucujiformia</taxon>
        <taxon>Chrysomeloidea</taxon>
        <taxon>Chrysomelidae</taxon>
        <taxon>Bruchinae</taxon>
        <taxon>Bruchini</taxon>
        <taxon>Acanthoscelides</taxon>
    </lineage>
</organism>
<dbReference type="Proteomes" id="UP001152888">
    <property type="component" value="Unassembled WGS sequence"/>
</dbReference>
<evidence type="ECO:0000256" key="8">
    <source>
        <dbReference type="SAM" id="Phobius"/>
    </source>
</evidence>
<dbReference type="Gene3D" id="1.20.1250.20">
    <property type="entry name" value="MFS general substrate transporter like domains"/>
    <property type="match status" value="1"/>
</dbReference>
<comment type="subcellular location">
    <subcellularLocation>
        <location evidence="1">Membrane</location>
        <topology evidence="1">Multi-pass membrane protein</topology>
    </subcellularLocation>
</comment>
<dbReference type="FunFam" id="1.20.1250.20:FF:000003">
    <property type="entry name" value="Solute carrier family 17 member 3"/>
    <property type="match status" value="1"/>
</dbReference>
<feature type="region of interest" description="Disordered" evidence="7">
    <location>
        <begin position="146"/>
        <end position="172"/>
    </location>
</feature>
<feature type="compositionally biased region" description="Basic and acidic residues" evidence="7">
    <location>
        <begin position="155"/>
        <end position="165"/>
    </location>
</feature>
<dbReference type="InterPro" id="IPR036259">
    <property type="entry name" value="MFS_trans_sf"/>
</dbReference>
<dbReference type="GO" id="GO:0016020">
    <property type="term" value="C:membrane"/>
    <property type="evidence" value="ECO:0007669"/>
    <property type="project" value="UniProtKB-SubCell"/>
</dbReference>
<accession>A0A9P0LFU0</accession>
<evidence type="ECO:0000256" key="4">
    <source>
        <dbReference type="ARBA" id="ARBA00022847"/>
    </source>
</evidence>
<evidence type="ECO:0000313" key="9">
    <source>
        <dbReference type="EMBL" id="CAH1997508.1"/>
    </source>
</evidence>
<keyword evidence="2" id="KW-0813">Transport</keyword>
<dbReference type="OrthoDB" id="2985014at2759"/>
<feature type="transmembrane region" description="Helical" evidence="8">
    <location>
        <begin position="120"/>
        <end position="141"/>
    </location>
</feature>
<dbReference type="EMBL" id="CAKOFQ010007291">
    <property type="protein sequence ID" value="CAH1997508.1"/>
    <property type="molecule type" value="Genomic_DNA"/>
</dbReference>
<feature type="transmembrane region" description="Helical" evidence="8">
    <location>
        <begin position="85"/>
        <end position="108"/>
    </location>
</feature>
<reference evidence="9" key="1">
    <citation type="submission" date="2022-03" db="EMBL/GenBank/DDBJ databases">
        <authorList>
            <person name="Sayadi A."/>
        </authorList>
    </citation>
    <scope>NUCLEOTIDE SEQUENCE</scope>
</reference>
<name>A0A9P0LFU0_ACAOB</name>
<evidence type="ECO:0000256" key="5">
    <source>
        <dbReference type="ARBA" id="ARBA00022989"/>
    </source>
</evidence>
<evidence type="ECO:0000256" key="2">
    <source>
        <dbReference type="ARBA" id="ARBA00022448"/>
    </source>
</evidence>
<evidence type="ECO:0000256" key="1">
    <source>
        <dbReference type="ARBA" id="ARBA00004141"/>
    </source>
</evidence>
<keyword evidence="4" id="KW-0769">Symport</keyword>
<keyword evidence="5 8" id="KW-1133">Transmembrane helix</keyword>
<dbReference type="SUPFAM" id="SSF103473">
    <property type="entry name" value="MFS general substrate transporter"/>
    <property type="match status" value="1"/>
</dbReference>
<keyword evidence="10" id="KW-1185">Reference proteome</keyword>
<feature type="transmembrane region" description="Helical" evidence="8">
    <location>
        <begin position="53"/>
        <end position="73"/>
    </location>
</feature>
<gene>
    <name evidence="9" type="ORF">ACAOBT_LOCUS23794</name>
</gene>
<dbReference type="PANTHER" id="PTHR11662">
    <property type="entry name" value="SOLUTE CARRIER FAMILY 17"/>
    <property type="match status" value="1"/>
</dbReference>
<dbReference type="GO" id="GO:0006820">
    <property type="term" value="P:monoatomic anion transport"/>
    <property type="evidence" value="ECO:0007669"/>
    <property type="project" value="TreeGrafter"/>
</dbReference>
<proteinExistence type="predicted"/>
<evidence type="ECO:0000313" key="10">
    <source>
        <dbReference type="Proteomes" id="UP001152888"/>
    </source>
</evidence>
<evidence type="ECO:0000256" key="7">
    <source>
        <dbReference type="SAM" id="MobiDB-lite"/>
    </source>
</evidence>
<comment type="caution">
    <text evidence="9">The sequence shown here is derived from an EMBL/GenBank/DDBJ whole genome shotgun (WGS) entry which is preliminary data.</text>
</comment>
<evidence type="ECO:0000256" key="3">
    <source>
        <dbReference type="ARBA" id="ARBA00022692"/>
    </source>
</evidence>
<evidence type="ECO:0008006" key="11">
    <source>
        <dbReference type="Google" id="ProtNLM"/>
    </source>
</evidence>
<sequence length="172" mass="18848">MWIFSIFISHVADWMLTKPYFTHTSVRKIINGIGQYGPAIALVAVSYTGCDKWLTVALLTVGVGLNGGIYSGFKVNHLDISPQFAGILMSFTNCMANLAGLLAPIYAGNVVVGTPSIAKWRVVFITAAAVYAGCCTFYVFFGSGERQSWDQPPEEPEKKKEKEEPEIITTRT</sequence>
<evidence type="ECO:0000256" key="6">
    <source>
        <dbReference type="ARBA" id="ARBA00023136"/>
    </source>
</evidence>
<protein>
    <recommendedName>
        <fullName evidence="11">Inorganic phosphate cotransporter</fullName>
    </recommendedName>
</protein>
<dbReference type="AlphaFoldDB" id="A0A9P0LFU0"/>
<keyword evidence="3 8" id="KW-0812">Transmembrane</keyword>
<dbReference type="InterPro" id="IPR050382">
    <property type="entry name" value="MFS_Na/Anion_cotransporter"/>
</dbReference>
<keyword evidence="6 8" id="KW-0472">Membrane</keyword>